<keyword evidence="4" id="KW-1185">Reference proteome</keyword>
<comment type="caution">
    <text evidence="3">The sequence shown here is derived from an EMBL/GenBank/DDBJ whole genome shotgun (WGS) entry which is preliminary data.</text>
</comment>
<name>A0ABD6EW58_9BILA</name>
<dbReference type="CDD" id="cd02989">
    <property type="entry name" value="Phd_like_TxnDC9"/>
    <property type="match status" value="1"/>
</dbReference>
<gene>
    <name evidence="3" type="ORF">AB6A40_007621</name>
</gene>
<organism evidence="3 4">
    <name type="scientific">Gnathostoma spinigerum</name>
    <dbReference type="NCBI Taxonomy" id="75299"/>
    <lineage>
        <taxon>Eukaryota</taxon>
        <taxon>Metazoa</taxon>
        <taxon>Ecdysozoa</taxon>
        <taxon>Nematoda</taxon>
        <taxon>Chromadorea</taxon>
        <taxon>Rhabditida</taxon>
        <taxon>Spirurina</taxon>
        <taxon>Gnathostomatomorpha</taxon>
        <taxon>Gnathostomatoidea</taxon>
        <taxon>Gnathostomatidae</taxon>
        <taxon>Gnathostoma</taxon>
    </lineage>
</organism>
<proteinExistence type="predicted"/>
<sequence>MTQLSQAIEVKLLEAVSAVEEQVDQQMYKLSKMDDDDLDRLRQQRMNEFRTQQAKRQELISLGHGTYDELPDERAFFDATKKSNKLVCHFYRPSTERCKIVDKHLELIAPRHINARFVCVNVDKFPFLTERLRIHVIPTIAIVIDSKTVDYIRGFSDLGGTDEFCTETLEWRLAQSGVINYDGPSYINGDLRRRTKIERINKKAIRDDGEDDSDDY</sequence>
<dbReference type="Pfam" id="PF00085">
    <property type="entry name" value="Thioredoxin"/>
    <property type="match status" value="1"/>
</dbReference>
<protein>
    <recommendedName>
        <fullName evidence="1">Thioredoxin domain-containing protein 9</fullName>
    </recommendedName>
</protein>
<dbReference type="Gene3D" id="3.40.30.10">
    <property type="entry name" value="Glutaredoxin"/>
    <property type="match status" value="1"/>
</dbReference>
<evidence type="ECO:0000256" key="1">
    <source>
        <dbReference type="ARBA" id="ARBA00026148"/>
    </source>
</evidence>
<dbReference type="PANTHER" id="PTHR21148">
    <property type="entry name" value="THIOREDOXIN DOMAIN-CONTAINING PROTEIN 9"/>
    <property type="match status" value="1"/>
</dbReference>
<evidence type="ECO:0000313" key="3">
    <source>
        <dbReference type="EMBL" id="MFH4980912.1"/>
    </source>
</evidence>
<reference evidence="3 4" key="1">
    <citation type="submission" date="2024-08" db="EMBL/GenBank/DDBJ databases">
        <title>Gnathostoma spinigerum genome.</title>
        <authorList>
            <person name="Gonzalez-Bertolin B."/>
            <person name="Monzon S."/>
            <person name="Zaballos A."/>
            <person name="Jimenez P."/>
            <person name="Dekumyoy P."/>
            <person name="Varona S."/>
            <person name="Cuesta I."/>
            <person name="Sumanam S."/>
            <person name="Adisakwattana P."/>
            <person name="Gasser R.B."/>
            <person name="Hernandez-Gonzalez A."/>
            <person name="Young N.D."/>
            <person name="Perteguer M.J."/>
        </authorList>
    </citation>
    <scope>NUCLEOTIDE SEQUENCE [LARGE SCALE GENOMIC DNA]</scope>
    <source>
        <strain evidence="3">AL3</strain>
        <tissue evidence="3">Liver</tissue>
    </source>
</reference>
<dbReference type="Proteomes" id="UP001608902">
    <property type="component" value="Unassembled WGS sequence"/>
</dbReference>
<evidence type="ECO:0000259" key="2">
    <source>
        <dbReference type="Pfam" id="PF00085"/>
    </source>
</evidence>
<accession>A0ABD6EW58</accession>
<dbReference type="InterPro" id="IPR036249">
    <property type="entry name" value="Thioredoxin-like_sf"/>
</dbReference>
<dbReference type="AlphaFoldDB" id="A0ABD6EW58"/>
<dbReference type="SUPFAM" id="SSF52833">
    <property type="entry name" value="Thioredoxin-like"/>
    <property type="match status" value="1"/>
</dbReference>
<dbReference type="EMBL" id="JBGFUD010006282">
    <property type="protein sequence ID" value="MFH4980912.1"/>
    <property type="molecule type" value="Genomic_DNA"/>
</dbReference>
<evidence type="ECO:0000313" key="4">
    <source>
        <dbReference type="Proteomes" id="UP001608902"/>
    </source>
</evidence>
<dbReference type="InterPro" id="IPR013766">
    <property type="entry name" value="Thioredoxin_domain"/>
</dbReference>
<feature type="domain" description="Thioredoxin" evidence="2">
    <location>
        <begin position="75"/>
        <end position="155"/>
    </location>
</feature>